<organism evidence="11 12">
    <name type="scientific">Paenibacillus typhae</name>
    <dbReference type="NCBI Taxonomy" id="1174501"/>
    <lineage>
        <taxon>Bacteria</taxon>
        <taxon>Bacillati</taxon>
        <taxon>Bacillota</taxon>
        <taxon>Bacilli</taxon>
        <taxon>Bacillales</taxon>
        <taxon>Paenibacillaceae</taxon>
        <taxon>Paenibacillus</taxon>
    </lineage>
</organism>
<dbReference type="PANTHER" id="PTHR35789:SF1">
    <property type="entry name" value="SPORE GERMINATION PROTEIN B3"/>
    <property type="match status" value="1"/>
</dbReference>
<dbReference type="InterPro" id="IPR008844">
    <property type="entry name" value="Spore_GerAC-like"/>
</dbReference>
<accession>A0A1G8SSP8</accession>
<evidence type="ECO:0000259" key="9">
    <source>
        <dbReference type="Pfam" id="PF05504"/>
    </source>
</evidence>
<name>A0A1G8SSP8_9BACL</name>
<keyword evidence="6" id="KW-0564">Palmitate</keyword>
<feature type="signal peptide" evidence="8">
    <location>
        <begin position="1"/>
        <end position="27"/>
    </location>
</feature>
<dbReference type="AlphaFoldDB" id="A0A1G8SSP8"/>
<evidence type="ECO:0000256" key="4">
    <source>
        <dbReference type="ARBA" id="ARBA00022729"/>
    </source>
</evidence>
<dbReference type="GO" id="GO:0016020">
    <property type="term" value="C:membrane"/>
    <property type="evidence" value="ECO:0007669"/>
    <property type="project" value="UniProtKB-SubCell"/>
</dbReference>
<feature type="domain" description="Spore germination protein N-terminal" evidence="10">
    <location>
        <begin position="27"/>
        <end position="197"/>
    </location>
</feature>
<dbReference type="EMBL" id="FNDX01000015">
    <property type="protein sequence ID" value="SDJ31600.1"/>
    <property type="molecule type" value="Genomic_DNA"/>
</dbReference>
<dbReference type="InterPro" id="IPR057336">
    <property type="entry name" value="GerAC_N"/>
</dbReference>
<dbReference type="InterPro" id="IPR038501">
    <property type="entry name" value="Spore_GerAC_C_sf"/>
</dbReference>
<dbReference type="Pfam" id="PF25198">
    <property type="entry name" value="Spore_GerAC_N"/>
    <property type="match status" value="1"/>
</dbReference>
<evidence type="ECO:0000256" key="3">
    <source>
        <dbReference type="ARBA" id="ARBA00022544"/>
    </source>
</evidence>
<dbReference type="STRING" id="1174501.SAMN05216192_11531"/>
<comment type="similarity">
    <text evidence="2">Belongs to the GerABKC lipoprotein family.</text>
</comment>
<dbReference type="Gene3D" id="3.30.300.210">
    <property type="entry name" value="Nutrient germinant receptor protein C, domain 3"/>
    <property type="match status" value="1"/>
</dbReference>
<feature type="domain" description="Spore germination GerAC-like C-terminal" evidence="9">
    <location>
        <begin position="210"/>
        <end position="374"/>
    </location>
</feature>
<keyword evidence="12" id="KW-1185">Reference proteome</keyword>
<evidence type="ECO:0000256" key="2">
    <source>
        <dbReference type="ARBA" id="ARBA00007886"/>
    </source>
</evidence>
<keyword evidence="5" id="KW-0472">Membrane</keyword>
<dbReference type="RefSeq" id="WP_090715124.1">
    <property type="nucleotide sequence ID" value="NZ_CBCSKY010000017.1"/>
</dbReference>
<comment type="subcellular location">
    <subcellularLocation>
        <location evidence="1">Membrane</location>
        <topology evidence="1">Lipid-anchor</topology>
    </subcellularLocation>
</comment>
<feature type="chain" id="PRO_5038500954" evidence="8">
    <location>
        <begin position="28"/>
        <end position="385"/>
    </location>
</feature>
<evidence type="ECO:0000256" key="6">
    <source>
        <dbReference type="ARBA" id="ARBA00023139"/>
    </source>
</evidence>
<sequence>MSRTAFKTASALLAAMLLFGLTGCWNYSEIDDMSIVAGVALDKNKADNNIQMTVEMVDTQGGLQDNQTGFKMLSLTGDTIFSIARSMISLTGRKLFWSHAKAIIISEELAREGLVKVVDWYSRDTETRADVYIFVASEKNAREVLNLNQTNKTIMSFELAQMMKDEMFTGTAPVVEIWDFIDKLETPGKSAIAPLINISEMNGQKNGRVNGTAVFAEDRMVGKLDGTETQYALFVKNEVKGGVLTIDNERGRPTYSLEILSNRTKVKPVWENGKLQIQVHTLTHTGLDEVMSTVDLTGNESLAAIENRAGAQVQRNILSVIRKLQRDYQTDIFGFGKAVHDTIPRSWHKLEERWPEEFKELDVKVTSKVIIQSTAKSSRTIKLGD</sequence>
<evidence type="ECO:0000256" key="7">
    <source>
        <dbReference type="ARBA" id="ARBA00023288"/>
    </source>
</evidence>
<dbReference type="InterPro" id="IPR046953">
    <property type="entry name" value="Spore_GerAC-like_C"/>
</dbReference>
<dbReference type="PANTHER" id="PTHR35789">
    <property type="entry name" value="SPORE GERMINATION PROTEIN B3"/>
    <property type="match status" value="1"/>
</dbReference>
<protein>
    <submittedName>
        <fullName evidence="11">Spore germination protein KC</fullName>
    </submittedName>
</protein>
<evidence type="ECO:0000259" key="10">
    <source>
        <dbReference type="Pfam" id="PF25198"/>
    </source>
</evidence>
<keyword evidence="7" id="KW-0449">Lipoprotein</keyword>
<keyword evidence="4 8" id="KW-0732">Signal</keyword>
<dbReference type="NCBIfam" id="TIGR02887">
    <property type="entry name" value="spore_ger_x_C"/>
    <property type="match status" value="1"/>
</dbReference>
<evidence type="ECO:0000256" key="8">
    <source>
        <dbReference type="SAM" id="SignalP"/>
    </source>
</evidence>
<evidence type="ECO:0000313" key="12">
    <source>
        <dbReference type="Proteomes" id="UP000199050"/>
    </source>
</evidence>
<gene>
    <name evidence="11" type="ORF">SAMN05216192_11531</name>
</gene>
<evidence type="ECO:0000256" key="5">
    <source>
        <dbReference type="ARBA" id="ARBA00023136"/>
    </source>
</evidence>
<dbReference type="GO" id="GO:0009847">
    <property type="term" value="P:spore germination"/>
    <property type="evidence" value="ECO:0007669"/>
    <property type="project" value="InterPro"/>
</dbReference>
<keyword evidence="3" id="KW-0309">Germination</keyword>
<dbReference type="Pfam" id="PF05504">
    <property type="entry name" value="Spore_GerAC"/>
    <property type="match status" value="1"/>
</dbReference>
<dbReference type="OrthoDB" id="2380468at2"/>
<dbReference type="PROSITE" id="PS51257">
    <property type="entry name" value="PROKAR_LIPOPROTEIN"/>
    <property type="match status" value="1"/>
</dbReference>
<proteinExistence type="inferred from homology"/>
<evidence type="ECO:0000313" key="11">
    <source>
        <dbReference type="EMBL" id="SDJ31600.1"/>
    </source>
</evidence>
<dbReference type="Proteomes" id="UP000199050">
    <property type="component" value="Unassembled WGS sequence"/>
</dbReference>
<evidence type="ECO:0000256" key="1">
    <source>
        <dbReference type="ARBA" id="ARBA00004635"/>
    </source>
</evidence>
<reference evidence="12" key="1">
    <citation type="submission" date="2016-10" db="EMBL/GenBank/DDBJ databases">
        <authorList>
            <person name="Varghese N."/>
            <person name="Submissions S."/>
        </authorList>
    </citation>
    <scope>NUCLEOTIDE SEQUENCE [LARGE SCALE GENOMIC DNA]</scope>
    <source>
        <strain evidence="12">CGMCC 1.11012</strain>
    </source>
</reference>